<protein>
    <submittedName>
        <fullName evidence="2">Uncharacterized protein</fullName>
    </submittedName>
</protein>
<reference evidence="3" key="1">
    <citation type="journal article" date="2009" name="Genome Res.">
        <title>Comparative genomic analyses of the human fungal pathogens Coccidioides and their relatives.</title>
        <authorList>
            <person name="Sharpton T.J."/>
            <person name="Stajich J.E."/>
            <person name="Rounsley S.D."/>
            <person name="Gardner M.J."/>
            <person name="Wortman J.R."/>
            <person name="Jordar V.S."/>
            <person name="Maiti R."/>
            <person name="Kodira C.D."/>
            <person name="Neafsey D.E."/>
            <person name="Zeng Q."/>
            <person name="Hung C.-Y."/>
            <person name="McMahan C."/>
            <person name="Muszewska A."/>
            <person name="Grynberg M."/>
            <person name="Mandel M.A."/>
            <person name="Kellner E.M."/>
            <person name="Barker B.M."/>
            <person name="Galgiani J.N."/>
            <person name="Orbach M.J."/>
            <person name="Kirkland T.N."/>
            <person name="Cole G.T."/>
            <person name="Henn M.R."/>
            <person name="Birren B.W."/>
            <person name="Taylor J.W."/>
        </authorList>
    </citation>
    <scope>NUCLEOTIDE SEQUENCE [LARGE SCALE GENOMIC DNA]</scope>
    <source>
        <strain evidence="3">UAMH 1704</strain>
    </source>
</reference>
<dbReference type="EMBL" id="CH476618">
    <property type="protein sequence ID" value="EEP81915.1"/>
    <property type="molecule type" value="Genomic_DNA"/>
</dbReference>
<sequence length="193" mass="21984">MAKDRGLSVPYVKFIEWAYKGEYSDCINLHKEKYDATAITATTGDDTDDNHQLLCHLRLYVFAHVYGIPGLSSLCSDKLIRELKSIQRPDNMDAQLAVIQMLDLAFTKLPVNDGLTQWFGMYTAWCLEELRVQPQFHDIVSNLASPMVRHVQQSSKEPWDSQGFPRGLPRYEPAATSPYDDRCYGDEDKASDT</sequence>
<dbReference type="KEGG" id="ure:UREG_06780"/>
<dbReference type="eggNOG" id="ENOG502T05A">
    <property type="taxonomic scope" value="Eukaryota"/>
</dbReference>
<dbReference type="InParanoid" id="C4JW38"/>
<name>C4JW38_UNCRE</name>
<dbReference type="HOGENOM" id="CLU_065174_0_0_1"/>
<dbReference type="AlphaFoldDB" id="C4JW38"/>
<gene>
    <name evidence="2" type="ORF">UREG_06780</name>
</gene>
<evidence type="ECO:0000256" key="1">
    <source>
        <dbReference type="SAM" id="MobiDB-lite"/>
    </source>
</evidence>
<feature type="region of interest" description="Disordered" evidence="1">
    <location>
        <begin position="154"/>
        <end position="193"/>
    </location>
</feature>
<keyword evidence="3" id="KW-1185">Reference proteome</keyword>
<evidence type="ECO:0000313" key="2">
    <source>
        <dbReference type="EMBL" id="EEP81915.1"/>
    </source>
</evidence>
<dbReference type="GeneID" id="8442968"/>
<organism evidence="2 3">
    <name type="scientific">Uncinocarpus reesii (strain UAMH 1704)</name>
    <dbReference type="NCBI Taxonomy" id="336963"/>
    <lineage>
        <taxon>Eukaryota</taxon>
        <taxon>Fungi</taxon>
        <taxon>Dikarya</taxon>
        <taxon>Ascomycota</taxon>
        <taxon>Pezizomycotina</taxon>
        <taxon>Eurotiomycetes</taxon>
        <taxon>Eurotiomycetidae</taxon>
        <taxon>Onygenales</taxon>
        <taxon>Onygenaceae</taxon>
        <taxon>Uncinocarpus</taxon>
    </lineage>
</organism>
<dbReference type="OrthoDB" id="6359816at2759"/>
<evidence type="ECO:0000313" key="3">
    <source>
        <dbReference type="Proteomes" id="UP000002058"/>
    </source>
</evidence>
<feature type="compositionally biased region" description="Basic and acidic residues" evidence="1">
    <location>
        <begin position="179"/>
        <end position="193"/>
    </location>
</feature>
<dbReference type="RefSeq" id="XP_002583813.1">
    <property type="nucleotide sequence ID" value="XM_002583767.1"/>
</dbReference>
<dbReference type="STRING" id="336963.C4JW38"/>
<proteinExistence type="predicted"/>
<dbReference type="VEuPathDB" id="FungiDB:UREG_06780"/>
<accession>C4JW38</accession>
<dbReference type="Proteomes" id="UP000002058">
    <property type="component" value="Unassembled WGS sequence"/>
</dbReference>